<keyword evidence="4" id="KW-0442">Lipid degradation</keyword>
<dbReference type="PANTHER" id="PTHR12406:SF41">
    <property type="entry name" value="BRUMMER, ISOFORM B-RELATED"/>
    <property type="match status" value="1"/>
</dbReference>
<dbReference type="PANTHER" id="PTHR12406">
    <property type="entry name" value="CALCIUM-INDEPENDENT PHOSPHOLIPASE A2 IPLA2 -RELATED"/>
    <property type="match status" value="1"/>
</dbReference>
<keyword evidence="5" id="KW-1133">Transmembrane helix</keyword>
<dbReference type="InterPro" id="IPR033562">
    <property type="entry name" value="PLPL"/>
</dbReference>
<evidence type="ECO:0000313" key="8">
    <source>
        <dbReference type="Proteomes" id="UP000728032"/>
    </source>
</evidence>
<keyword evidence="5" id="KW-0472">Membrane</keyword>
<dbReference type="PROSITE" id="PS51635">
    <property type="entry name" value="PNPLA"/>
    <property type="match status" value="1"/>
</dbReference>
<evidence type="ECO:0000259" key="6">
    <source>
        <dbReference type="PROSITE" id="PS51635"/>
    </source>
</evidence>
<dbReference type="EMBL" id="CAJPVJ010010195">
    <property type="protein sequence ID" value="CAG2173058.1"/>
    <property type="molecule type" value="Genomic_DNA"/>
</dbReference>
<dbReference type="SUPFAM" id="SSF52151">
    <property type="entry name" value="FabD/lysophospholipase-like"/>
    <property type="match status" value="1"/>
</dbReference>
<evidence type="ECO:0000256" key="1">
    <source>
        <dbReference type="ARBA" id="ARBA00013279"/>
    </source>
</evidence>
<feature type="transmembrane region" description="Helical" evidence="5">
    <location>
        <begin position="20"/>
        <end position="43"/>
    </location>
</feature>
<dbReference type="GO" id="GO:0004806">
    <property type="term" value="F:triacylglycerol lipase activity"/>
    <property type="evidence" value="ECO:0007669"/>
    <property type="project" value="UniProtKB-EC"/>
</dbReference>
<accession>A0A7R9M9B5</accession>
<evidence type="ECO:0000256" key="3">
    <source>
        <dbReference type="ARBA" id="ARBA00023098"/>
    </source>
</evidence>
<feature type="non-terminal residue" evidence="7">
    <location>
        <position position="327"/>
    </location>
</feature>
<feature type="active site" description="Proton acceptor" evidence="4">
    <location>
        <position position="216"/>
    </location>
</feature>
<keyword evidence="5" id="KW-0812">Transmembrane</keyword>
<reference evidence="7" key="1">
    <citation type="submission" date="2020-11" db="EMBL/GenBank/DDBJ databases">
        <authorList>
            <person name="Tran Van P."/>
        </authorList>
    </citation>
    <scope>NUCLEOTIDE SEQUENCE</scope>
</reference>
<keyword evidence="3 4" id="KW-0443">Lipid metabolism</keyword>
<evidence type="ECO:0000256" key="2">
    <source>
        <dbReference type="ARBA" id="ARBA00022801"/>
    </source>
</evidence>
<dbReference type="EC" id="3.1.1.3" evidence="1"/>
<keyword evidence="2 4" id="KW-0378">Hydrolase</keyword>
<dbReference type="Pfam" id="PF01734">
    <property type="entry name" value="Patatin"/>
    <property type="match status" value="1"/>
</dbReference>
<feature type="transmembrane region" description="Helical" evidence="5">
    <location>
        <begin position="55"/>
        <end position="75"/>
    </location>
</feature>
<dbReference type="OrthoDB" id="197155at2759"/>
<dbReference type="GO" id="GO:0016020">
    <property type="term" value="C:membrane"/>
    <property type="evidence" value="ECO:0007669"/>
    <property type="project" value="TreeGrafter"/>
</dbReference>
<feature type="domain" description="PNPLA" evidence="6">
    <location>
        <begin position="25"/>
        <end position="229"/>
    </location>
</feature>
<dbReference type="GO" id="GO:0019433">
    <property type="term" value="P:triglyceride catabolic process"/>
    <property type="evidence" value="ECO:0007669"/>
    <property type="project" value="TreeGrafter"/>
</dbReference>
<feature type="active site" description="Nucleophile" evidence="4">
    <location>
        <position position="60"/>
    </location>
</feature>
<dbReference type="InterPro" id="IPR016035">
    <property type="entry name" value="Acyl_Trfase/lysoPLipase"/>
</dbReference>
<dbReference type="Gene3D" id="3.40.1090.10">
    <property type="entry name" value="Cytosolic phospholipase A2 catalytic domain"/>
    <property type="match status" value="2"/>
</dbReference>
<feature type="short sequence motif" description="GXSXG" evidence="4">
    <location>
        <begin position="58"/>
        <end position="62"/>
    </location>
</feature>
<proteinExistence type="predicted"/>
<dbReference type="EMBL" id="OC925020">
    <property type="protein sequence ID" value="CAD7655871.1"/>
    <property type="molecule type" value="Genomic_DNA"/>
</dbReference>
<organism evidence="7">
    <name type="scientific">Oppiella nova</name>
    <dbReference type="NCBI Taxonomy" id="334625"/>
    <lineage>
        <taxon>Eukaryota</taxon>
        <taxon>Metazoa</taxon>
        <taxon>Ecdysozoa</taxon>
        <taxon>Arthropoda</taxon>
        <taxon>Chelicerata</taxon>
        <taxon>Arachnida</taxon>
        <taxon>Acari</taxon>
        <taxon>Acariformes</taxon>
        <taxon>Sarcoptiformes</taxon>
        <taxon>Oribatida</taxon>
        <taxon>Brachypylina</taxon>
        <taxon>Oppioidea</taxon>
        <taxon>Oppiidae</taxon>
        <taxon>Oppiella</taxon>
    </lineage>
</organism>
<dbReference type="GO" id="GO:0055088">
    <property type="term" value="P:lipid homeostasis"/>
    <property type="evidence" value="ECO:0007669"/>
    <property type="project" value="TreeGrafter"/>
</dbReference>
<dbReference type="GO" id="GO:0005811">
    <property type="term" value="C:lipid droplet"/>
    <property type="evidence" value="ECO:0007669"/>
    <property type="project" value="TreeGrafter"/>
</dbReference>
<dbReference type="FunFam" id="3.40.1090.10:FF:000003">
    <property type="entry name" value="Patatin-like phospholipase domain-containing protein 2"/>
    <property type="match status" value="1"/>
</dbReference>
<dbReference type="Proteomes" id="UP000728032">
    <property type="component" value="Unassembled WGS sequence"/>
</dbReference>
<protein>
    <recommendedName>
        <fullName evidence="1">triacylglycerol lipase</fullName>
        <ecNumber evidence="1">3.1.1.3</ecNumber>
    </recommendedName>
</protein>
<name>A0A7R9M9B5_9ACAR</name>
<dbReference type="InterPro" id="IPR002641">
    <property type="entry name" value="PNPLA_dom"/>
</dbReference>
<sequence>MVTKTMSGLGHPPPPNPSSGGAMSLSFAGCGFLGLYHVGVASCLREYAPVPNNTIICGASAGALAAMATCLRLPLGMYRFGCRKPSPLIYPYINGFFCVTPTPTPVDLPFLSGESTSEILQVAIKARARALGPFHPSFDVNKIIYDGLMKTLPEDCAKRATGRLYISVTRVSDGQNVLISQFDSKEDLIRAIQCSCFIPFWSGIVPPKFHGIAYMDGGFSDNLPIIDKNTITVSPFSGESDICPQDDTYNLFQVNLVNTSIMLSVGNLYRLTRILFPAHPEVLSKMCQQGFDDALRFLQRNNKIACTRCLAIQSSFTLGEDDDMEAD</sequence>
<evidence type="ECO:0000256" key="5">
    <source>
        <dbReference type="SAM" id="Phobius"/>
    </source>
</evidence>
<keyword evidence="8" id="KW-1185">Reference proteome</keyword>
<dbReference type="GO" id="GO:0005737">
    <property type="term" value="C:cytoplasm"/>
    <property type="evidence" value="ECO:0007669"/>
    <property type="project" value="TreeGrafter"/>
</dbReference>
<evidence type="ECO:0000313" key="7">
    <source>
        <dbReference type="EMBL" id="CAD7655871.1"/>
    </source>
</evidence>
<dbReference type="PROSITE" id="PS51257">
    <property type="entry name" value="PROKAR_LIPOPROTEIN"/>
    <property type="match status" value="1"/>
</dbReference>
<evidence type="ECO:0000256" key="4">
    <source>
        <dbReference type="PROSITE-ProRule" id="PRU01161"/>
    </source>
</evidence>
<dbReference type="AlphaFoldDB" id="A0A7R9M9B5"/>
<feature type="short sequence motif" description="DGA/G" evidence="4">
    <location>
        <begin position="216"/>
        <end position="218"/>
    </location>
</feature>
<gene>
    <name evidence="7" type="ORF">ONB1V03_LOCUS12512</name>
</gene>
<feature type="short sequence motif" description="GXGXXG" evidence="4">
    <location>
        <begin position="29"/>
        <end position="34"/>
    </location>
</feature>